<feature type="region of interest" description="Disordered" evidence="1">
    <location>
        <begin position="144"/>
        <end position="163"/>
    </location>
</feature>
<protein>
    <submittedName>
        <fullName evidence="3">Uncharacterized protein</fullName>
    </submittedName>
</protein>
<keyword evidence="2" id="KW-1133">Transmembrane helix</keyword>
<comment type="caution">
    <text evidence="3">The sequence shown here is derived from an EMBL/GenBank/DDBJ whole genome shotgun (WGS) entry which is preliminary data.</text>
</comment>
<gene>
    <name evidence="3" type="ORF">GIB67_009739</name>
</gene>
<reference evidence="3 4" key="1">
    <citation type="journal article" date="2020" name="IScience">
        <title>Genome Sequencing of the Endangered Kingdonia uniflora (Circaeasteraceae, Ranunculales) Reveals Potential Mechanisms of Evolutionary Specialization.</title>
        <authorList>
            <person name="Sun Y."/>
            <person name="Deng T."/>
            <person name="Zhang A."/>
            <person name="Moore M.J."/>
            <person name="Landis J.B."/>
            <person name="Lin N."/>
            <person name="Zhang H."/>
            <person name="Zhang X."/>
            <person name="Huang J."/>
            <person name="Zhang X."/>
            <person name="Sun H."/>
            <person name="Wang H."/>
        </authorList>
    </citation>
    <scope>NUCLEOTIDE SEQUENCE [LARGE SCALE GENOMIC DNA]</scope>
    <source>
        <strain evidence="3">TB1705</strain>
        <tissue evidence="3">Leaf</tissue>
    </source>
</reference>
<evidence type="ECO:0000313" key="4">
    <source>
        <dbReference type="Proteomes" id="UP000541444"/>
    </source>
</evidence>
<organism evidence="3 4">
    <name type="scientific">Kingdonia uniflora</name>
    <dbReference type="NCBI Taxonomy" id="39325"/>
    <lineage>
        <taxon>Eukaryota</taxon>
        <taxon>Viridiplantae</taxon>
        <taxon>Streptophyta</taxon>
        <taxon>Embryophyta</taxon>
        <taxon>Tracheophyta</taxon>
        <taxon>Spermatophyta</taxon>
        <taxon>Magnoliopsida</taxon>
        <taxon>Ranunculales</taxon>
        <taxon>Circaeasteraceae</taxon>
        <taxon>Kingdonia</taxon>
    </lineage>
</organism>
<dbReference type="AlphaFoldDB" id="A0A7J7LBG7"/>
<keyword evidence="2" id="KW-0472">Membrane</keyword>
<accession>A0A7J7LBG7</accession>
<feature type="transmembrane region" description="Helical" evidence="2">
    <location>
        <begin position="296"/>
        <end position="313"/>
    </location>
</feature>
<evidence type="ECO:0000256" key="2">
    <source>
        <dbReference type="SAM" id="Phobius"/>
    </source>
</evidence>
<sequence>MRRFPKKKNIYGLKEIDDSLKQAKLERHQVGAPAIGCISSTTEIGAVVVRICSQLEEHGKMLDNHGKILEQISIFTVGYSTLSLRDTLLLRQYQFSTLEKIVKRKREGGNEKEDGKWKKAEPRTWQRDLQQKYQKIEEKKKYKGEWQKNSNANKKNKKAEEADVPLKKKVEGTKIEDFSDEQFDHNIQSTIENLLQQVTPGEGLDEVKDLMVDDDVEMNLEAISSKYGGGLLKWKKSDEKDNDDNINVEENVKSKKKQPQVAEEEDSEPPTVVVYYNIKKMYNMPMMYYMKKRIHSLKLLIFVCIELSIPVMAKFCDKGWACLHTLVEDRVRDSYNGI</sequence>
<proteinExistence type="predicted"/>
<evidence type="ECO:0000313" key="3">
    <source>
        <dbReference type="EMBL" id="KAF6139892.1"/>
    </source>
</evidence>
<feature type="non-terminal residue" evidence="3">
    <location>
        <position position="1"/>
    </location>
</feature>
<keyword evidence="4" id="KW-1185">Reference proteome</keyword>
<evidence type="ECO:0000256" key="1">
    <source>
        <dbReference type="SAM" id="MobiDB-lite"/>
    </source>
</evidence>
<dbReference type="EMBL" id="JACGCM010002435">
    <property type="protein sequence ID" value="KAF6139892.1"/>
    <property type="molecule type" value="Genomic_DNA"/>
</dbReference>
<dbReference type="Proteomes" id="UP000541444">
    <property type="component" value="Unassembled WGS sequence"/>
</dbReference>
<name>A0A7J7LBG7_9MAGN</name>
<keyword evidence="2" id="KW-0812">Transmembrane</keyword>